<dbReference type="GeneID" id="91564821"/>
<gene>
    <name evidence="1" type="ORF">LRP29_00120</name>
</gene>
<reference evidence="1 2" key="1">
    <citation type="journal article" date="2022" name="Microbiol. Resour. Announc.">
        <title>Complete Genome Sequence of Mesorhizobium ciceri Strain R30, a Rhizobium Used as a Commercial Inoculant for Chickpea in Argentina.</title>
        <authorList>
            <person name="Foresto E."/>
            <person name="Revale S."/>
            <person name="Primo E."/>
            <person name="Nievas F."/>
            <person name="Carezzano E."/>
            <person name="Puente M."/>
            <person name="Alzari P."/>
            <person name="Mart M."/>
            <person name="Ben-Assaya M."/>
            <person name="Mornico D."/>
            <person name="Santoro M."/>
            <person name="Mart F."/>
            <person name="Giordano W."/>
            <person name="Bogino P."/>
        </authorList>
    </citation>
    <scope>NUCLEOTIDE SEQUENCE [LARGE SCALE GENOMIC DNA]</scope>
    <source>
        <strain evidence="1 2">R30</strain>
    </source>
</reference>
<dbReference type="EMBL" id="CP088147">
    <property type="protein sequence ID" value="UTU51901.1"/>
    <property type="molecule type" value="Genomic_DNA"/>
</dbReference>
<sequence length="55" mass="6044">MSNRKIFSAIGDFFTVFGSAVAASRAVEAGRRPRADDLRNLGVEPAAFDRIGRRF</sequence>
<proteinExistence type="predicted"/>
<organism evidence="1 2">
    <name type="scientific">Mesorhizobium ciceri</name>
    <dbReference type="NCBI Taxonomy" id="39645"/>
    <lineage>
        <taxon>Bacteria</taxon>
        <taxon>Pseudomonadati</taxon>
        <taxon>Pseudomonadota</taxon>
        <taxon>Alphaproteobacteria</taxon>
        <taxon>Hyphomicrobiales</taxon>
        <taxon>Phyllobacteriaceae</taxon>
        <taxon>Mesorhizobium</taxon>
    </lineage>
</organism>
<evidence type="ECO:0000313" key="1">
    <source>
        <dbReference type="EMBL" id="UTU51901.1"/>
    </source>
</evidence>
<dbReference type="Proteomes" id="UP001060070">
    <property type="component" value="Chromosome"/>
</dbReference>
<keyword evidence="2" id="KW-1185">Reference proteome</keyword>
<dbReference type="AlphaFoldDB" id="A0AB38TA82"/>
<name>A0AB38TA82_9HYPH</name>
<evidence type="ECO:0000313" key="2">
    <source>
        <dbReference type="Proteomes" id="UP001060070"/>
    </source>
</evidence>
<dbReference type="RefSeq" id="WP_013527898.1">
    <property type="nucleotide sequence ID" value="NZ_CP015062.1"/>
</dbReference>
<protein>
    <recommendedName>
        <fullName evidence="3">DUF1127 domain-containing protein</fullName>
    </recommendedName>
</protein>
<evidence type="ECO:0008006" key="3">
    <source>
        <dbReference type="Google" id="ProtNLM"/>
    </source>
</evidence>
<accession>A0AB38TA82</accession>